<dbReference type="STRING" id="446470.Snas_2089"/>
<dbReference type="EMBL" id="CP001778">
    <property type="protein sequence ID" value="ADD41783.1"/>
    <property type="molecule type" value="Genomic_DNA"/>
</dbReference>
<reference evidence="1 2" key="1">
    <citation type="journal article" date="2009" name="Stand. Genomic Sci.">
        <title>Complete genome sequence of Stackebrandtia nassauensis type strain (LLR-40K-21).</title>
        <authorList>
            <person name="Munk C."/>
            <person name="Lapidus A."/>
            <person name="Copeland A."/>
            <person name="Jando M."/>
            <person name="Mayilraj S."/>
            <person name="Glavina Del Rio T."/>
            <person name="Nolan M."/>
            <person name="Chen F."/>
            <person name="Lucas S."/>
            <person name="Tice H."/>
            <person name="Cheng J.F."/>
            <person name="Han C."/>
            <person name="Detter J.C."/>
            <person name="Bruce D."/>
            <person name="Goodwin L."/>
            <person name="Chain P."/>
            <person name="Pitluck S."/>
            <person name="Goker M."/>
            <person name="Ovchinikova G."/>
            <person name="Pati A."/>
            <person name="Ivanova N."/>
            <person name="Mavromatis K."/>
            <person name="Chen A."/>
            <person name="Palaniappan K."/>
            <person name="Land M."/>
            <person name="Hauser L."/>
            <person name="Chang Y.J."/>
            <person name="Jeffries C.D."/>
            <person name="Bristow J."/>
            <person name="Eisen J.A."/>
            <person name="Markowitz V."/>
            <person name="Hugenholtz P."/>
            <person name="Kyrpides N.C."/>
            <person name="Klenk H.P."/>
        </authorList>
    </citation>
    <scope>NUCLEOTIDE SEQUENCE [LARGE SCALE GENOMIC DNA]</scope>
    <source>
        <strain evidence="2">DSM 44728 / CIP 108903 / NRRL B-16338 / NBRC 102104 / LLR-40K-21</strain>
    </source>
</reference>
<evidence type="ECO:0000313" key="1">
    <source>
        <dbReference type="EMBL" id="ADD41783.1"/>
    </source>
</evidence>
<protein>
    <submittedName>
        <fullName evidence="1">Uncharacterized protein</fullName>
    </submittedName>
</protein>
<proteinExistence type="predicted"/>
<organism evidence="1 2">
    <name type="scientific">Stackebrandtia nassauensis (strain DSM 44728 / CIP 108903 / NRRL B-16338 / NBRC 102104 / LLR-40K-21)</name>
    <dbReference type="NCBI Taxonomy" id="446470"/>
    <lineage>
        <taxon>Bacteria</taxon>
        <taxon>Bacillati</taxon>
        <taxon>Actinomycetota</taxon>
        <taxon>Actinomycetes</taxon>
        <taxon>Glycomycetales</taxon>
        <taxon>Glycomycetaceae</taxon>
        <taxon>Stackebrandtia</taxon>
    </lineage>
</organism>
<dbReference type="KEGG" id="sna:Snas_2089"/>
<dbReference type="HOGENOM" id="CLU_2847699_0_0_11"/>
<name>D3Q0P7_STANL</name>
<dbReference type="Proteomes" id="UP000000844">
    <property type="component" value="Chromosome"/>
</dbReference>
<accession>D3Q0P7</accession>
<sequence length="65" mass="7011">MKTGIKLTDGWTKSSHSGHAGACVIARIKHNQWQFGDSKYGRLYNGPTPILTADAALINSIKNGL</sequence>
<dbReference type="RefSeq" id="WP_013017354.1">
    <property type="nucleotide sequence ID" value="NC_013947.1"/>
</dbReference>
<evidence type="ECO:0000313" key="2">
    <source>
        <dbReference type="Proteomes" id="UP000000844"/>
    </source>
</evidence>
<dbReference type="AlphaFoldDB" id="D3Q0P7"/>
<gene>
    <name evidence="1" type="ordered locus">Snas_2089</name>
</gene>
<keyword evidence="2" id="KW-1185">Reference proteome</keyword>
<dbReference type="OrthoDB" id="3482540at2"/>